<dbReference type="Proteomes" id="UP001596047">
    <property type="component" value="Unassembled WGS sequence"/>
</dbReference>
<comment type="caution">
    <text evidence="2">The sequence shown here is derived from an EMBL/GenBank/DDBJ whole genome shotgun (WGS) entry which is preliminary data.</text>
</comment>
<evidence type="ECO:0000313" key="3">
    <source>
        <dbReference type="Proteomes" id="UP001596047"/>
    </source>
</evidence>
<gene>
    <name evidence="2" type="ORF">ACFPYJ_21430</name>
</gene>
<evidence type="ECO:0000256" key="1">
    <source>
        <dbReference type="SAM" id="Phobius"/>
    </source>
</evidence>
<name>A0ABW0W0D5_9BACL</name>
<feature type="transmembrane region" description="Helical" evidence="1">
    <location>
        <begin position="12"/>
        <end position="45"/>
    </location>
</feature>
<reference evidence="3" key="1">
    <citation type="journal article" date="2019" name="Int. J. Syst. Evol. Microbiol.">
        <title>The Global Catalogue of Microorganisms (GCM) 10K type strain sequencing project: providing services to taxonomists for standard genome sequencing and annotation.</title>
        <authorList>
            <consortium name="The Broad Institute Genomics Platform"/>
            <consortium name="The Broad Institute Genome Sequencing Center for Infectious Disease"/>
            <person name="Wu L."/>
            <person name="Ma J."/>
        </authorList>
    </citation>
    <scope>NUCLEOTIDE SEQUENCE [LARGE SCALE GENOMIC DNA]</scope>
    <source>
        <strain evidence="3">CGMCC 1.3240</strain>
    </source>
</reference>
<keyword evidence="1" id="KW-1133">Transmembrane helix</keyword>
<organism evidence="2 3">
    <name type="scientific">Paenibacillus solisilvae</name>
    <dbReference type="NCBI Taxonomy" id="2486751"/>
    <lineage>
        <taxon>Bacteria</taxon>
        <taxon>Bacillati</taxon>
        <taxon>Bacillota</taxon>
        <taxon>Bacilli</taxon>
        <taxon>Bacillales</taxon>
        <taxon>Paenibacillaceae</taxon>
        <taxon>Paenibacillus</taxon>
    </lineage>
</organism>
<sequence length="55" mass="6140">MKISPMLLHVVSAFFIIYGIVDIIFVNVLLGIILLLIGIAMNVVAINTRMKLKKQ</sequence>
<protein>
    <submittedName>
        <fullName evidence="2">Uncharacterized protein</fullName>
    </submittedName>
</protein>
<dbReference type="EMBL" id="JBHSOW010000080">
    <property type="protein sequence ID" value="MFC5651630.1"/>
    <property type="molecule type" value="Genomic_DNA"/>
</dbReference>
<evidence type="ECO:0000313" key="2">
    <source>
        <dbReference type="EMBL" id="MFC5651630.1"/>
    </source>
</evidence>
<proteinExistence type="predicted"/>
<accession>A0ABW0W0D5</accession>
<keyword evidence="1" id="KW-0472">Membrane</keyword>
<keyword evidence="3" id="KW-1185">Reference proteome</keyword>
<keyword evidence="1" id="KW-0812">Transmembrane</keyword>
<dbReference type="RefSeq" id="WP_379190265.1">
    <property type="nucleotide sequence ID" value="NZ_JBHSOW010000080.1"/>
</dbReference>